<protein>
    <submittedName>
        <fullName evidence="3">GNAT family N-acetyltransferase</fullName>
    </submittedName>
</protein>
<dbReference type="GO" id="GO:0008999">
    <property type="term" value="F:protein-N-terminal-alanine acetyltransferase activity"/>
    <property type="evidence" value="ECO:0007669"/>
    <property type="project" value="TreeGrafter"/>
</dbReference>
<proteinExistence type="predicted"/>
<keyword evidence="4" id="KW-1185">Reference proteome</keyword>
<reference evidence="3" key="1">
    <citation type="submission" date="2022-05" db="EMBL/GenBank/DDBJ databases">
        <authorList>
            <person name="Pankratov T."/>
        </authorList>
    </citation>
    <scope>NUCLEOTIDE SEQUENCE</scope>
    <source>
        <strain evidence="3">BP6-180914</strain>
    </source>
</reference>
<dbReference type="EMBL" id="JAMOIM010000002">
    <property type="protein sequence ID" value="MCW6507160.1"/>
    <property type="molecule type" value="Genomic_DNA"/>
</dbReference>
<name>A0AA42CLC3_9HYPH</name>
<dbReference type="InterPro" id="IPR000182">
    <property type="entry name" value="GNAT_dom"/>
</dbReference>
<dbReference type="PANTHER" id="PTHR43441:SF2">
    <property type="entry name" value="FAMILY ACETYLTRANSFERASE, PUTATIVE (AFU_ORTHOLOGUE AFUA_7G00850)-RELATED"/>
    <property type="match status" value="1"/>
</dbReference>
<dbReference type="Proteomes" id="UP001165667">
    <property type="component" value="Unassembled WGS sequence"/>
</dbReference>
<evidence type="ECO:0000313" key="4">
    <source>
        <dbReference type="Proteomes" id="UP001165667"/>
    </source>
</evidence>
<dbReference type="Pfam" id="PF13302">
    <property type="entry name" value="Acetyltransf_3"/>
    <property type="match status" value="1"/>
</dbReference>
<organism evidence="3 4">
    <name type="scientific">Lichenifustis flavocetrariae</name>
    <dbReference type="NCBI Taxonomy" id="2949735"/>
    <lineage>
        <taxon>Bacteria</taxon>
        <taxon>Pseudomonadati</taxon>
        <taxon>Pseudomonadota</taxon>
        <taxon>Alphaproteobacteria</taxon>
        <taxon>Hyphomicrobiales</taxon>
        <taxon>Lichenihabitantaceae</taxon>
        <taxon>Lichenifustis</taxon>
    </lineage>
</organism>
<gene>
    <name evidence="3" type="ORF">M8523_03900</name>
</gene>
<sequence length="232" mass="25745">MVLGHERPLGSIVQPGHATRPEPGTLTGGFVRLVPLAAAHADDLFPIAGGAENAWLWDYMPDGPFPDLAGFREHIARKAASADPLFFAILDKGSGKAIGHTTLMRIDTANRAIETGNILFSPLLQRTPGATESMYLLARHAFDDLGYRRYEWKCNALNMPSRRAAERFGFTFEGVFRQHMIVKGRNRDTAWYSMLDTEWPAVKNGFEAWLAPGNFDAEGRQKASLASFRNPK</sequence>
<dbReference type="AlphaFoldDB" id="A0AA42CLC3"/>
<feature type="domain" description="N-acetyltransferase" evidence="2">
    <location>
        <begin position="31"/>
        <end position="188"/>
    </location>
</feature>
<dbReference type="SUPFAM" id="SSF55729">
    <property type="entry name" value="Acyl-CoA N-acyltransferases (Nat)"/>
    <property type="match status" value="1"/>
</dbReference>
<dbReference type="PROSITE" id="PS51186">
    <property type="entry name" value="GNAT"/>
    <property type="match status" value="1"/>
</dbReference>
<dbReference type="FunFam" id="3.40.630.30:FF:000047">
    <property type="entry name" value="Acetyltransferase, GNAT family"/>
    <property type="match status" value="1"/>
</dbReference>
<feature type="region of interest" description="Disordered" evidence="1">
    <location>
        <begin position="1"/>
        <end position="21"/>
    </location>
</feature>
<dbReference type="InterPro" id="IPR016181">
    <property type="entry name" value="Acyl_CoA_acyltransferase"/>
</dbReference>
<dbReference type="Gene3D" id="3.40.630.30">
    <property type="match status" value="1"/>
</dbReference>
<evidence type="ECO:0000313" key="3">
    <source>
        <dbReference type="EMBL" id="MCW6507160.1"/>
    </source>
</evidence>
<dbReference type="GO" id="GO:1990189">
    <property type="term" value="F:protein N-terminal-serine acetyltransferase activity"/>
    <property type="evidence" value="ECO:0007669"/>
    <property type="project" value="TreeGrafter"/>
</dbReference>
<dbReference type="RefSeq" id="WP_282583530.1">
    <property type="nucleotide sequence ID" value="NZ_JAMOIM010000002.1"/>
</dbReference>
<evidence type="ECO:0000259" key="2">
    <source>
        <dbReference type="PROSITE" id="PS51186"/>
    </source>
</evidence>
<comment type="caution">
    <text evidence="3">The sequence shown here is derived from an EMBL/GenBank/DDBJ whole genome shotgun (WGS) entry which is preliminary data.</text>
</comment>
<dbReference type="InterPro" id="IPR051908">
    <property type="entry name" value="Ribosomal_N-acetyltransferase"/>
</dbReference>
<accession>A0AA42CLC3</accession>
<evidence type="ECO:0000256" key="1">
    <source>
        <dbReference type="SAM" id="MobiDB-lite"/>
    </source>
</evidence>
<dbReference type="PANTHER" id="PTHR43441">
    <property type="entry name" value="RIBOSOMAL-PROTEIN-SERINE ACETYLTRANSFERASE"/>
    <property type="match status" value="1"/>
</dbReference>